<dbReference type="PRINTS" id="PR00303">
    <property type="entry name" value="SECYTRNLCASE"/>
</dbReference>
<evidence type="ECO:0000256" key="1">
    <source>
        <dbReference type="ARBA" id="ARBA00004141"/>
    </source>
</evidence>
<evidence type="ECO:0000256" key="12">
    <source>
        <dbReference type="RuleBase" id="RU003484"/>
    </source>
</evidence>
<dbReference type="GO" id="GO:0005886">
    <property type="term" value="C:plasma membrane"/>
    <property type="evidence" value="ECO:0007669"/>
    <property type="project" value="UniProtKB-SubCell"/>
</dbReference>
<comment type="function">
    <text evidence="10 11">The central subunit of the protein translocation channel SecYEG. Consists of two halves formed by TMs 1-5 and 6-10. These two domains form a lateral gate at the front which open onto the bilayer between TMs 2 and 7, and are clamped together by SecE at the back. The channel is closed by both a pore ring composed of hydrophobic SecY resides and a short helix (helix 2A) on the extracellular side of the membrane which forms a plug. The plug probably moves laterally to allow the channel to open. The ring and the pore may move independently.</text>
</comment>
<comment type="subunit">
    <text evidence="10">Component of the Sec protein translocase complex. Heterotrimer consisting of SecY, SecE and SecG subunits. The heterotrimers can form oligomers, although 1 heterotrimer is thought to be able to translocate proteins. Interacts with the ribosome. Interacts with SecDF, and other proteins may be involved. Interacts with SecA.</text>
</comment>
<evidence type="ECO:0000256" key="7">
    <source>
        <dbReference type="ARBA" id="ARBA00023010"/>
    </source>
</evidence>
<evidence type="ECO:0000313" key="15">
    <source>
        <dbReference type="Proteomes" id="UP000316304"/>
    </source>
</evidence>
<dbReference type="FunFam" id="1.10.3370.10:FF:000001">
    <property type="entry name" value="Preprotein translocase subunit SecY"/>
    <property type="match status" value="1"/>
</dbReference>
<dbReference type="PANTHER" id="PTHR10906">
    <property type="entry name" value="SECY/SEC61-ALPHA FAMILY MEMBER"/>
    <property type="match status" value="1"/>
</dbReference>
<evidence type="ECO:0000256" key="2">
    <source>
        <dbReference type="ARBA" id="ARBA00005751"/>
    </source>
</evidence>
<dbReference type="SUPFAM" id="SSF103491">
    <property type="entry name" value="Preprotein translocase SecY subunit"/>
    <property type="match status" value="1"/>
</dbReference>
<proteinExistence type="inferred from homology"/>
<evidence type="ECO:0000256" key="11">
    <source>
        <dbReference type="RuleBase" id="RU000537"/>
    </source>
</evidence>
<keyword evidence="6 10" id="KW-1133">Transmembrane helix</keyword>
<dbReference type="GO" id="GO:0065002">
    <property type="term" value="P:intracellular protein transmembrane transport"/>
    <property type="evidence" value="ECO:0007669"/>
    <property type="project" value="UniProtKB-UniRule"/>
</dbReference>
<evidence type="ECO:0000256" key="13">
    <source>
        <dbReference type="RuleBase" id="RU004349"/>
    </source>
</evidence>
<comment type="caution">
    <text evidence="10">Lacks conserved residue(s) required for the propagation of feature annotation.</text>
</comment>
<feature type="transmembrane region" description="Helical" evidence="10">
    <location>
        <begin position="333"/>
        <end position="355"/>
    </location>
</feature>
<dbReference type="PROSITE" id="PS00755">
    <property type="entry name" value="SECY_1"/>
    <property type="match status" value="1"/>
</dbReference>
<dbReference type="PIRSF" id="PIRSF004557">
    <property type="entry name" value="SecY"/>
    <property type="match status" value="1"/>
</dbReference>
<sequence length="466" mass="51153">MFEKLRIIFSIPELRKKVLLTIGLLAVYRIGFHIPLPMIATNMGDAAGGAASDFFEKVSVFAASDLRQATIFGLGIMPYISASIIFQLLGSVYKPLEELKKEGEAGRKKLNEYTRYLTVFICVIQSYMYLKFMLMAGGSTGYGNINPNFLNADATGLYFGWQMVAVLVMTCGTVFLMWLGEQIDEYGIGNGISLLIMAGILAQMPKALYELIRNMKTELTGLSRGQVGIETLILLVLLFVGVVFGVVFITLGQRKIPTQSAKFTRGRRVYGGTRQHLPLRINQAGVMPIIFASSLLMIPGVMFGFMAGRFEGGGGVFNVLNMFSLTLSDQTSYIFNLLYVALIFFFCFFWTAITFNPKEMSDNLRDSGTFIPGYRPGKRTTDYLEKVMVRITYVGAGFLSIVAIVPTIVYGSLGVPYSIAGFYGGTGLLIAVSVAFDLVQKIDSHLVMRNYRGLLEGAGGGVSPVV</sequence>
<keyword evidence="3 10" id="KW-0813">Transport</keyword>
<dbReference type="InterPro" id="IPR030659">
    <property type="entry name" value="SecY_CS"/>
</dbReference>
<dbReference type="InterPro" id="IPR026593">
    <property type="entry name" value="SecY"/>
</dbReference>
<comment type="caution">
    <text evidence="14">The sequence shown here is derived from an EMBL/GenBank/DDBJ whole genome shotgun (WGS) entry which is preliminary data.</text>
</comment>
<dbReference type="Proteomes" id="UP000316304">
    <property type="component" value="Unassembled WGS sequence"/>
</dbReference>
<keyword evidence="10" id="KW-1003">Cell membrane</keyword>
<protein>
    <recommendedName>
        <fullName evidence="9 10">Protein translocase subunit SecY</fullName>
    </recommendedName>
</protein>
<evidence type="ECO:0000256" key="10">
    <source>
        <dbReference type="HAMAP-Rule" id="MF_01465"/>
    </source>
</evidence>
<comment type="similarity">
    <text evidence="2 10 13">Belongs to the SecY/SEC61-alpha family.</text>
</comment>
<organism evidence="14 15">
    <name type="scientific">Novipirellula galeiformis</name>
    <dbReference type="NCBI Taxonomy" id="2528004"/>
    <lineage>
        <taxon>Bacteria</taxon>
        <taxon>Pseudomonadati</taxon>
        <taxon>Planctomycetota</taxon>
        <taxon>Planctomycetia</taxon>
        <taxon>Pirellulales</taxon>
        <taxon>Pirellulaceae</taxon>
        <taxon>Novipirellula</taxon>
    </lineage>
</organism>
<keyword evidence="5 10" id="KW-0653">Protein transport</keyword>
<evidence type="ECO:0000256" key="3">
    <source>
        <dbReference type="ARBA" id="ARBA00022448"/>
    </source>
</evidence>
<evidence type="ECO:0000256" key="6">
    <source>
        <dbReference type="ARBA" id="ARBA00022989"/>
    </source>
</evidence>
<keyword evidence="7 10" id="KW-0811">Translocation</keyword>
<feature type="transmembrane region" description="Helical" evidence="10">
    <location>
        <begin position="417"/>
        <end position="439"/>
    </location>
</feature>
<dbReference type="GO" id="GO:0006605">
    <property type="term" value="P:protein targeting"/>
    <property type="evidence" value="ECO:0007669"/>
    <property type="project" value="UniProtKB-UniRule"/>
</dbReference>
<dbReference type="HAMAP" id="MF_01465">
    <property type="entry name" value="SecY"/>
    <property type="match status" value="1"/>
</dbReference>
<dbReference type="GO" id="GO:0043952">
    <property type="term" value="P:protein transport by the Sec complex"/>
    <property type="evidence" value="ECO:0007669"/>
    <property type="project" value="UniProtKB-UniRule"/>
</dbReference>
<feature type="transmembrane region" description="Helical" evidence="10">
    <location>
        <begin position="113"/>
        <end position="130"/>
    </location>
</feature>
<evidence type="ECO:0000256" key="5">
    <source>
        <dbReference type="ARBA" id="ARBA00022927"/>
    </source>
</evidence>
<dbReference type="RefSeq" id="WP_146593354.1">
    <property type="nucleotide sequence ID" value="NZ_SJPT01000001.1"/>
</dbReference>
<feature type="transmembrane region" description="Helical" evidence="10">
    <location>
        <begin position="284"/>
        <end position="307"/>
    </location>
</feature>
<feature type="transmembrane region" description="Helical" evidence="10">
    <location>
        <begin position="70"/>
        <end position="93"/>
    </location>
</feature>
<dbReference type="InterPro" id="IPR002208">
    <property type="entry name" value="SecY/SEC61-alpha"/>
</dbReference>
<keyword evidence="8 10" id="KW-0472">Membrane</keyword>
<dbReference type="Gene3D" id="1.10.3370.10">
    <property type="entry name" value="SecY subunit domain"/>
    <property type="match status" value="1"/>
</dbReference>
<dbReference type="AlphaFoldDB" id="A0A5C6CU00"/>
<feature type="transmembrane region" description="Helical" evidence="10">
    <location>
        <begin position="158"/>
        <end position="179"/>
    </location>
</feature>
<evidence type="ECO:0000256" key="8">
    <source>
        <dbReference type="ARBA" id="ARBA00023136"/>
    </source>
</evidence>
<dbReference type="Pfam" id="PF00344">
    <property type="entry name" value="SecY"/>
    <property type="match status" value="1"/>
</dbReference>
<dbReference type="PROSITE" id="PS00756">
    <property type="entry name" value="SECY_2"/>
    <property type="match status" value="1"/>
</dbReference>
<evidence type="ECO:0000313" key="14">
    <source>
        <dbReference type="EMBL" id="TWU27114.1"/>
    </source>
</evidence>
<comment type="subcellular location">
    <subcellularLocation>
        <location evidence="10">Cell membrane</location>
        <topology evidence="10">Multi-pass membrane protein</topology>
    </subcellularLocation>
    <subcellularLocation>
        <location evidence="1 12">Membrane</location>
        <topology evidence="1 12">Multi-pass membrane protein</topology>
    </subcellularLocation>
</comment>
<dbReference type="NCBIfam" id="TIGR00967">
    <property type="entry name" value="3a0501s007"/>
    <property type="match status" value="1"/>
</dbReference>
<feature type="transmembrane region" description="Helical" evidence="10">
    <location>
        <begin position="191"/>
        <end position="212"/>
    </location>
</feature>
<reference evidence="14 15" key="1">
    <citation type="submission" date="2019-02" db="EMBL/GenBank/DDBJ databases">
        <title>Deep-cultivation of Planctomycetes and their phenomic and genomic characterization uncovers novel biology.</title>
        <authorList>
            <person name="Wiegand S."/>
            <person name="Jogler M."/>
            <person name="Boedeker C."/>
            <person name="Pinto D."/>
            <person name="Vollmers J."/>
            <person name="Rivas-Marin E."/>
            <person name="Kohn T."/>
            <person name="Peeters S.H."/>
            <person name="Heuer A."/>
            <person name="Rast P."/>
            <person name="Oberbeckmann S."/>
            <person name="Bunk B."/>
            <person name="Jeske O."/>
            <person name="Meyerdierks A."/>
            <person name="Storesund J.E."/>
            <person name="Kallscheuer N."/>
            <person name="Luecker S."/>
            <person name="Lage O.M."/>
            <person name="Pohl T."/>
            <person name="Merkel B.J."/>
            <person name="Hornburger P."/>
            <person name="Mueller R.-W."/>
            <person name="Bruemmer F."/>
            <person name="Labrenz M."/>
            <person name="Spormann A.M."/>
            <person name="Op Den Camp H."/>
            <person name="Overmann J."/>
            <person name="Amann R."/>
            <person name="Jetten M.S.M."/>
            <person name="Mascher T."/>
            <person name="Medema M.H."/>
            <person name="Devos D.P."/>
            <person name="Kaster A.-K."/>
            <person name="Ovreas L."/>
            <person name="Rohde M."/>
            <person name="Galperin M.Y."/>
            <person name="Jogler C."/>
        </authorList>
    </citation>
    <scope>NUCLEOTIDE SEQUENCE [LARGE SCALE GENOMIC DNA]</scope>
    <source>
        <strain evidence="14 15">Pla52o</strain>
    </source>
</reference>
<dbReference type="InterPro" id="IPR023201">
    <property type="entry name" value="SecY_dom_sf"/>
</dbReference>
<keyword evidence="4 10" id="KW-0812">Transmembrane</keyword>
<evidence type="ECO:0000256" key="9">
    <source>
        <dbReference type="ARBA" id="ARBA00039733"/>
    </source>
</evidence>
<feature type="transmembrane region" description="Helical" evidence="10">
    <location>
        <begin position="232"/>
        <end position="252"/>
    </location>
</feature>
<evidence type="ECO:0000256" key="4">
    <source>
        <dbReference type="ARBA" id="ARBA00022692"/>
    </source>
</evidence>
<keyword evidence="15" id="KW-1185">Reference proteome</keyword>
<dbReference type="OrthoDB" id="9809248at2"/>
<name>A0A5C6CU00_9BACT</name>
<accession>A0A5C6CU00</accession>
<gene>
    <name evidence="10 14" type="primary">secY</name>
    <name evidence="14" type="ORF">Pla52o_09740</name>
</gene>
<feature type="transmembrane region" description="Helical" evidence="10">
    <location>
        <begin position="387"/>
        <end position="411"/>
    </location>
</feature>
<dbReference type="EMBL" id="SJPT01000001">
    <property type="protein sequence ID" value="TWU27114.1"/>
    <property type="molecule type" value="Genomic_DNA"/>
</dbReference>